<dbReference type="RefSeq" id="XP_043009587.1">
    <property type="nucleotide sequence ID" value="XM_043154296.1"/>
</dbReference>
<reference evidence="1" key="1">
    <citation type="journal article" date="2021" name="Genome Biol. Evol.">
        <title>The assembled and annotated genome of the fairy-ring fungus Marasmius oreades.</title>
        <authorList>
            <person name="Hiltunen M."/>
            <person name="Ament-Velasquez S.L."/>
            <person name="Johannesson H."/>
        </authorList>
    </citation>
    <scope>NUCLEOTIDE SEQUENCE</scope>
    <source>
        <strain evidence="1">03SP1</strain>
    </source>
</reference>
<evidence type="ECO:0000313" key="2">
    <source>
        <dbReference type="Proteomes" id="UP001049176"/>
    </source>
</evidence>
<protein>
    <submittedName>
        <fullName evidence="1">Uncharacterized protein</fullName>
    </submittedName>
</protein>
<organism evidence="1 2">
    <name type="scientific">Marasmius oreades</name>
    <name type="common">fairy-ring Marasmius</name>
    <dbReference type="NCBI Taxonomy" id="181124"/>
    <lineage>
        <taxon>Eukaryota</taxon>
        <taxon>Fungi</taxon>
        <taxon>Dikarya</taxon>
        <taxon>Basidiomycota</taxon>
        <taxon>Agaricomycotina</taxon>
        <taxon>Agaricomycetes</taxon>
        <taxon>Agaricomycetidae</taxon>
        <taxon>Agaricales</taxon>
        <taxon>Marasmiineae</taxon>
        <taxon>Marasmiaceae</taxon>
        <taxon>Marasmius</taxon>
    </lineage>
</organism>
<keyword evidence="2" id="KW-1185">Reference proteome</keyword>
<name>A0A9P7S0J6_9AGAR</name>
<dbReference type="EMBL" id="CM032185">
    <property type="protein sequence ID" value="KAG7093117.1"/>
    <property type="molecule type" value="Genomic_DNA"/>
</dbReference>
<dbReference type="KEGG" id="more:E1B28_009402"/>
<sequence>MLSLQHSSLEVIENHTNRTTIMKFTSLVSIVSLAAVASAWHLQLYDGELYQGLIHDRSGTLSQPCADLDASADNKASSMHWEAGTFAGEIILFEKHGCVAEVGRSDGDWSLAQFSSFANNKVSSYKIN</sequence>
<dbReference type="Proteomes" id="UP001049176">
    <property type="component" value="Chromosome 5"/>
</dbReference>
<dbReference type="AlphaFoldDB" id="A0A9P7S0J6"/>
<comment type="caution">
    <text evidence="1">The sequence shown here is derived from an EMBL/GenBank/DDBJ whole genome shotgun (WGS) entry which is preliminary data.</text>
</comment>
<dbReference type="OrthoDB" id="2963704at2759"/>
<proteinExistence type="predicted"/>
<accession>A0A9P7S0J6</accession>
<dbReference type="GeneID" id="66078478"/>
<gene>
    <name evidence="1" type="ORF">E1B28_009402</name>
</gene>
<evidence type="ECO:0000313" key="1">
    <source>
        <dbReference type="EMBL" id="KAG7093117.1"/>
    </source>
</evidence>